<feature type="region of interest" description="Disordered" evidence="1">
    <location>
        <begin position="1"/>
        <end position="42"/>
    </location>
</feature>
<evidence type="ECO:0000313" key="3">
    <source>
        <dbReference type="Proteomes" id="UP000585474"/>
    </source>
</evidence>
<keyword evidence="2" id="KW-0808">Transferase</keyword>
<protein>
    <submittedName>
        <fullName evidence="2">Histone-lysine N-methyltransferase</fullName>
    </submittedName>
</protein>
<dbReference type="OrthoDB" id="422362at2759"/>
<keyword evidence="2" id="KW-0489">Methyltransferase</keyword>
<feature type="compositionally biased region" description="Basic and acidic residues" evidence="1">
    <location>
        <begin position="1"/>
        <end position="10"/>
    </location>
</feature>
<evidence type="ECO:0000313" key="2">
    <source>
        <dbReference type="EMBL" id="GFZ00733.1"/>
    </source>
</evidence>
<organism evidence="2 3">
    <name type="scientific">Actinidia rufa</name>
    <dbReference type="NCBI Taxonomy" id="165716"/>
    <lineage>
        <taxon>Eukaryota</taxon>
        <taxon>Viridiplantae</taxon>
        <taxon>Streptophyta</taxon>
        <taxon>Embryophyta</taxon>
        <taxon>Tracheophyta</taxon>
        <taxon>Spermatophyta</taxon>
        <taxon>Magnoliopsida</taxon>
        <taxon>eudicotyledons</taxon>
        <taxon>Gunneridae</taxon>
        <taxon>Pentapetalae</taxon>
        <taxon>asterids</taxon>
        <taxon>Ericales</taxon>
        <taxon>Actinidiaceae</taxon>
        <taxon>Actinidia</taxon>
    </lineage>
</organism>
<keyword evidence="3" id="KW-1185">Reference proteome</keyword>
<dbReference type="EMBL" id="BJWL01000014">
    <property type="protein sequence ID" value="GFZ00733.1"/>
    <property type="molecule type" value="Genomic_DNA"/>
</dbReference>
<name>A0A7J0FPT1_9ERIC</name>
<dbReference type="GO" id="GO:0008168">
    <property type="term" value="F:methyltransferase activity"/>
    <property type="evidence" value="ECO:0007669"/>
    <property type="project" value="UniProtKB-KW"/>
</dbReference>
<dbReference type="GO" id="GO:0032259">
    <property type="term" value="P:methylation"/>
    <property type="evidence" value="ECO:0007669"/>
    <property type="project" value="UniProtKB-KW"/>
</dbReference>
<dbReference type="AlphaFoldDB" id="A0A7J0FPT1"/>
<reference evidence="2 3" key="1">
    <citation type="submission" date="2019-07" db="EMBL/GenBank/DDBJ databases">
        <title>De Novo Assembly of kiwifruit Actinidia rufa.</title>
        <authorList>
            <person name="Sugita-Konishi S."/>
            <person name="Sato K."/>
            <person name="Mori E."/>
            <person name="Abe Y."/>
            <person name="Kisaki G."/>
            <person name="Hamano K."/>
            <person name="Suezawa K."/>
            <person name="Otani M."/>
            <person name="Fukuda T."/>
            <person name="Manabe T."/>
            <person name="Gomi K."/>
            <person name="Tabuchi M."/>
            <person name="Akimitsu K."/>
            <person name="Kataoka I."/>
        </authorList>
    </citation>
    <scope>NUCLEOTIDE SEQUENCE [LARGE SCALE GENOMIC DNA]</scope>
    <source>
        <strain evidence="3">cv. Fuchu</strain>
    </source>
</reference>
<proteinExistence type="predicted"/>
<sequence>MQLKRRDLKSPPRMSSVKKGKLKSNTSNVDKSHVLPYKPRKTMEGSLNGRFEAVEEKLNELLDADGGISKRKDSPKGYLKLLLLTATSGDSGHGLQMLHNMMKQYRREFNKIPILRKLLKVSEYLAVREILTLEHINGGPPCPGVESIW</sequence>
<dbReference type="Proteomes" id="UP000585474">
    <property type="component" value="Unassembled WGS sequence"/>
</dbReference>
<evidence type="ECO:0000256" key="1">
    <source>
        <dbReference type="SAM" id="MobiDB-lite"/>
    </source>
</evidence>
<accession>A0A7J0FPT1</accession>
<gene>
    <name evidence="2" type="ORF">Acr_14g0003680</name>
</gene>
<comment type="caution">
    <text evidence="2">The sequence shown here is derived from an EMBL/GenBank/DDBJ whole genome shotgun (WGS) entry which is preliminary data.</text>
</comment>